<evidence type="ECO:0000313" key="1">
    <source>
        <dbReference type="EMBL" id="MBC3471306.1"/>
    </source>
</evidence>
<gene>
    <name evidence="2" type="ORF">HU738_012065</name>
    <name evidence="1" type="ORF">HU738_12135</name>
</gene>
<accession>A0A923GJK4</accession>
<name>A0A923GJK4_9PSED</name>
<organism evidence="1">
    <name type="scientific">Pseudomonas vlassakiae</name>
    <dbReference type="NCBI Taxonomy" id="485888"/>
    <lineage>
        <taxon>Bacteria</taxon>
        <taxon>Pseudomonadati</taxon>
        <taxon>Pseudomonadota</taxon>
        <taxon>Gammaproteobacteria</taxon>
        <taxon>Pseudomonadales</taxon>
        <taxon>Pseudomonadaceae</taxon>
        <taxon>Pseudomonas</taxon>
    </lineage>
</organism>
<reference evidence="1 3" key="1">
    <citation type="journal article" date="2020" name="Microorganisms">
        <title>Reliable Identification of Environmental Pseudomonas Isolates Using the rpoD Gene.</title>
        <authorList>
            <consortium name="The Broad Institute Genome Sequencing Platform"/>
            <person name="Girard L."/>
            <person name="Lood C."/>
            <person name="Rokni-Zadeh H."/>
            <person name="van Noort V."/>
            <person name="Lavigne R."/>
            <person name="De Mot R."/>
        </authorList>
    </citation>
    <scope>NUCLEOTIDE SEQUENCE</scope>
    <source>
        <strain evidence="1 3">RW4S2</strain>
    </source>
</reference>
<keyword evidence="3" id="KW-1185">Reference proteome</keyword>
<dbReference type="EMBL" id="JABWRP020000008">
    <property type="protein sequence ID" value="MBV4541782.1"/>
    <property type="molecule type" value="Genomic_DNA"/>
</dbReference>
<dbReference type="AlphaFoldDB" id="A0A923GJK4"/>
<sequence length="117" mass="13542">MYGFAKDLKIEGILGEEIRQIRMGRYDVQLLFGSGSCIAVQSLIEVFHGDELIATWDEDVNWTSSNFQRLLNVSVTSYSVIDERVLEICLSEEFRLRLHDNSEQFESVQIYPQHIVI</sequence>
<evidence type="ECO:0000313" key="3">
    <source>
        <dbReference type="Proteomes" id="UP000628137"/>
    </source>
</evidence>
<evidence type="ECO:0000313" key="2">
    <source>
        <dbReference type="EMBL" id="MBV4541782.1"/>
    </source>
</evidence>
<protein>
    <submittedName>
        <fullName evidence="1">Uncharacterized protein</fullName>
    </submittedName>
</protein>
<reference evidence="1" key="2">
    <citation type="submission" date="2020-07" db="EMBL/GenBank/DDBJ databases">
        <authorList>
            <person name="Lood C."/>
            <person name="Girard L."/>
        </authorList>
    </citation>
    <scope>NUCLEOTIDE SEQUENCE</scope>
    <source>
        <strain evidence="1">RW4S2</strain>
    </source>
</reference>
<comment type="caution">
    <text evidence="1">The sequence shown here is derived from an EMBL/GenBank/DDBJ whole genome shotgun (WGS) entry which is preliminary data.</text>
</comment>
<dbReference type="EMBL" id="JABWRP010000007">
    <property type="protein sequence ID" value="MBC3471306.1"/>
    <property type="molecule type" value="Genomic_DNA"/>
</dbReference>
<dbReference type="RefSeq" id="WP_186602779.1">
    <property type="nucleotide sequence ID" value="NZ_JABWRP020000008.1"/>
</dbReference>
<reference evidence="2" key="3">
    <citation type="submission" date="2021-06" db="EMBL/GenBank/DDBJ databases">
        <title>Updating the genus Pseudomonas: Description of 43 new species and partition of the Pseudomonas putida group.</title>
        <authorList>
            <person name="Girard L."/>
            <person name="Lood C."/>
            <person name="Vandamme P."/>
            <person name="Rokni-Zadeh H."/>
            <person name="Van Noort V."/>
            <person name="Hofte M."/>
            <person name="Lavigne R."/>
            <person name="De Mot R."/>
        </authorList>
    </citation>
    <scope>NUCLEOTIDE SEQUENCE</scope>
    <source>
        <strain evidence="2">RW4S2</strain>
    </source>
</reference>
<proteinExistence type="predicted"/>
<dbReference type="Proteomes" id="UP000628137">
    <property type="component" value="Unassembled WGS sequence"/>
</dbReference>